<evidence type="ECO:0000313" key="1">
    <source>
        <dbReference type="EMBL" id="VAW92766.1"/>
    </source>
</evidence>
<protein>
    <recommendedName>
        <fullName evidence="2">Serine aminopeptidase S33 domain-containing protein</fullName>
    </recommendedName>
</protein>
<dbReference type="Gene3D" id="3.40.50.1820">
    <property type="entry name" value="alpha/beta hydrolase"/>
    <property type="match status" value="2"/>
</dbReference>
<proteinExistence type="predicted"/>
<gene>
    <name evidence="1" type="ORF">MNBD_GAMMA23-343</name>
</gene>
<organism evidence="1">
    <name type="scientific">hydrothermal vent metagenome</name>
    <dbReference type="NCBI Taxonomy" id="652676"/>
    <lineage>
        <taxon>unclassified sequences</taxon>
        <taxon>metagenomes</taxon>
        <taxon>ecological metagenomes</taxon>
    </lineage>
</organism>
<dbReference type="AlphaFoldDB" id="A0A3B1AJC7"/>
<evidence type="ECO:0008006" key="2">
    <source>
        <dbReference type="Google" id="ProtNLM"/>
    </source>
</evidence>
<accession>A0A3B1AJC7</accession>
<sequence length="577" mass="65141">MAISRYASWLKSDTDEIFFWHHLPENNVKNAAIIIISPIGPEYMSCHRSIKLLAEKIALSGIHCIRYDAIGMGNSSGNLEDPGIWDKWIDSPQKIRTYLKNQFNISEIIFIGLRSGCLILSEAIRTAQIKTAVFWHPQIKGAAYIRSTQLLDSVLYKKTHASETTTMEGGGYPVSSELQNNIRDTTLSSEHYRYIENALIIETKGATKKSKLNEILMSAGIKTELTHLDGLDNMIKQVTLSEIPHSNIEFIQNWITQLDIPKLANPHNDEDIDSDYSNPEYKESVININANRKLFGILTTPNNNEKDLLVIFVNTGAAHHAGPNHIHVDTARSLIKYGVTTFRIDISNLGDSANNYEIDPPQEYPLNAASDINIAIEYINTLLPHKSIVLCGISAGAHNIFHAALTSSCERLRKIILINPETYYYHSEHTLLSSGNPQPEIDQLYYQKQFFNYKKWLSLITHPSKLYNIASFAFIFIIKKVQQLALKMLNSVNIKIRTALENDILLLGDKNIALALIYSEGDPGHQILMSQAARTIKNHRQKNLYASIQIHNADHTFSSMRSRKDLYEAIAQSVNKT</sequence>
<dbReference type="EMBL" id="UOFT01000028">
    <property type="protein sequence ID" value="VAW92766.1"/>
    <property type="molecule type" value="Genomic_DNA"/>
</dbReference>
<name>A0A3B1AJC7_9ZZZZ</name>
<dbReference type="SUPFAM" id="SSF53474">
    <property type="entry name" value="alpha/beta-Hydrolases"/>
    <property type="match status" value="2"/>
</dbReference>
<dbReference type="InterPro" id="IPR029058">
    <property type="entry name" value="AB_hydrolase_fold"/>
</dbReference>
<reference evidence="1" key="1">
    <citation type="submission" date="2018-06" db="EMBL/GenBank/DDBJ databases">
        <authorList>
            <person name="Zhirakovskaya E."/>
        </authorList>
    </citation>
    <scope>NUCLEOTIDE SEQUENCE</scope>
</reference>